<evidence type="ECO:0000313" key="2">
    <source>
        <dbReference type="EMBL" id="ETO36302.1"/>
    </source>
</evidence>
<gene>
    <name evidence="2" type="ORF">RFI_00760</name>
</gene>
<dbReference type="Proteomes" id="UP000023152">
    <property type="component" value="Unassembled WGS sequence"/>
</dbReference>
<evidence type="ECO:0000313" key="3">
    <source>
        <dbReference type="Proteomes" id="UP000023152"/>
    </source>
</evidence>
<keyword evidence="3" id="KW-1185">Reference proteome</keyword>
<keyword evidence="2" id="KW-0378">Hydrolase</keyword>
<reference evidence="2 3" key="1">
    <citation type="journal article" date="2013" name="Curr. Biol.">
        <title>The Genome of the Foraminiferan Reticulomyxa filosa.</title>
        <authorList>
            <person name="Glockner G."/>
            <person name="Hulsmann N."/>
            <person name="Schleicher M."/>
            <person name="Noegel A.A."/>
            <person name="Eichinger L."/>
            <person name="Gallinger C."/>
            <person name="Pawlowski J."/>
            <person name="Sierra R."/>
            <person name="Euteneuer U."/>
            <person name="Pillet L."/>
            <person name="Moustafa A."/>
            <person name="Platzer M."/>
            <person name="Groth M."/>
            <person name="Szafranski K."/>
            <person name="Schliwa M."/>
        </authorList>
    </citation>
    <scope>NUCLEOTIDE SEQUENCE [LARGE SCALE GENOMIC DNA]</scope>
</reference>
<dbReference type="GO" id="GO:0004527">
    <property type="term" value="F:exonuclease activity"/>
    <property type="evidence" value="ECO:0007669"/>
    <property type="project" value="UniProtKB-KW"/>
</dbReference>
<dbReference type="EMBL" id="ASPP01000812">
    <property type="protein sequence ID" value="ETO36302.1"/>
    <property type="molecule type" value="Genomic_DNA"/>
</dbReference>
<keyword evidence="1" id="KW-0175">Coiled coil</keyword>
<proteinExistence type="predicted"/>
<keyword evidence="2" id="KW-0269">Exonuclease</keyword>
<feature type="coiled-coil region" evidence="1">
    <location>
        <begin position="367"/>
        <end position="428"/>
    </location>
</feature>
<keyword evidence="2" id="KW-0540">Nuclease</keyword>
<organism evidence="2 3">
    <name type="scientific">Reticulomyxa filosa</name>
    <dbReference type="NCBI Taxonomy" id="46433"/>
    <lineage>
        <taxon>Eukaryota</taxon>
        <taxon>Sar</taxon>
        <taxon>Rhizaria</taxon>
        <taxon>Retaria</taxon>
        <taxon>Foraminifera</taxon>
        <taxon>Monothalamids</taxon>
        <taxon>Reticulomyxidae</taxon>
        <taxon>Reticulomyxa</taxon>
    </lineage>
</organism>
<accession>X6PF49</accession>
<sequence length="497" mass="58306">MMKMEKKQTENRSVVPLRQETANTFNLVEEFLQKYSIFVQNQLNSLNLTEGTAIPSNKDDVDNDDNRDMIEKSKKLEKGYSTIFAYFPLDIIEQFEKRLKRIHLNLSDEIRRLTAVETNTKQLKKKIAIARTLSELDEFIQNSNFKFRNLFEKHQTRIYNAEADIEPAVDNSDKKKALNDIEALLSNALYVLAKKIKVLPLEENETNIKNMDELRNNLEHMKRSTKICHQIFATTIEKVKSDIEKNMDREFKKIDKLMDTLNFLEIQQKISFIQKMVEIVRDYCEPISLKSKDMKEGQEKHEKRVTTSMGRVNEHKEKIEKKLGETVDHFKGTKLSEYKSLKPSEVHAKLIAAKYENEWKRIEDDIIKKIQDQLETTCNNMENVSSKQTQTYIQLCKTVVAILRDHMKEMLDKDIKQSETEIDDKMDKVTNKVNEALNTKSISYINQFLHTCTIIEKEKIEFQAIKMAREIDEGMNQKWANEDVAGAYKGFERSIQY</sequence>
<comment type="caution">
    <text evidence="2">The sequence shown here is derived from an EMBL/GenBank/DDBJ whole genome shotgun (WGS) entry which is preliminary data.</text>
</comment>
<feature type="coiled-coil region" evidence="1">
    <location>
        <begin position="201"/>
        <end position="267"/>
    </location>
</feature>
<protein>
    <submittedName>
        <fullName evidence="2">Exonuclease SbcCD, C subunit</fullName>
    </submittedName>
</protein>
<name>X6PF49_RETFI</name>
<dbReference type="AlphaFoldDB" id="X6PF49"/>
<evidence type="ECO:0000256" key="1">
    <source>
        <dbReference type="SAM" id="Coils"/>
    </source>
</evidence>